<keyword evidence="2" id="KW-0472">Membrane</keyword>
<dbReference type="RefSeq" id="WP_141197746.1">
    <property type="nucleotide sequence ID" value="NZ_CP041186.1"/>
</dbReference>
<feature type="compositionally biased region" description="Low complexity" evidence="1">
    <location>
        <begin position="474"/>
        <end position="494"/>
    </location>
</feature>
<feature type="region of interest" description="Disordered" evidence="1">
    <location>
        <begin position="281"/>
        <end position="322"/>
    </location>
</feature>
<dbReference type="EMBL" id="CP041186">
    <property type="protein sequence ID" value="QDG51261.1"/>
    <property type="molecule type" value="Genomic_DNA"/>
</dbReference>
<feature type="region of interest" description="Disordered" evidence="1">
    <location>
        <begin position="96"/>
        <end position="121"/>
    </location>
</feature>
<feature type="compositionally biased region" description="Low complexity" evidence="1">
    <location>
        <begin position="285"/>
        <end position="304"/>
    </location>
</feature>
<evidence type="ECO:0000256" key="2">
    <source>
        <dbReference type="SAM" id="Phobius"/>
    </source>
</evidence>
<evidence type="ECO:0000313" key="5">
    <source>
        <dbReference type="Proteomes" id="UP000315995"/>
    </source>
</evidence>
<feature type="domain" description="FHA" evidence="3">
    <location>
        <begin position="23"/>
        <end position="72"/>
    </location>
</feature>
<dbReference type="InterPro" id="IPR011990">
    <property type="entry name" value="TPR-like_helical_dom_sf"/>
</dbReference>
<dbReference type="InterPro" id="IPR050923">
    <property type="entry name" value="Cell_Proc_Reg/RNA_Proc"/>
</dbReference>
<gene>
    <name evidence="4" type="ORF">FIV42_11070</name>
</gene>
<dbReference type="Pfam" id="PF00498">
    <property type="entry name" value="FHA"/>
    <property type="match status" value="1"/>
</dbReference>
<dbReference type="InterPro" id="IPR000253">
    <property type="entry name" value="FHA_dom"/>
</dbReference>
<feature type="compositionally biased region" description="Basic and acidic residues" evidence="1">
    <location>
        <begin position="306"/>
        <end position="322"/>
    </location>
</feature>
<feature type="domain" description="FHA" evidence="3">
    <location>
        <begin position="150"/>
        <end position="200"/>
    </location>
</feature>
<keyword evidence="2" id="KW-1133">Transmembrane helix</keyword>
<dbReference type="Gene3D" id="1.25.40.10">
    <property type="entry name" value="Tetratricopeptide repeat domain"/>
    <property type="match status" value="1"/>
</dbReference>
<dbReference type="SUPFAM" id="SSF48452">
    <property type="entry name" value="TPR-like"/>
    <property type="match status" value="1"/>
</dbReference>
<dbReference type="Gene3D" id="2.60.200.20">
    <property type="match status" value="2"/>
</dbReference>
<feature type="transmembrane region" description="Helical" evidence="2">
    <location>
        <begin position="252"/>
        <end position="272"/>
    </location>
</feature>
<accession>A0A5B8Y3L4</accession>
<dbReference type="CDD" id="cd00060">
    <property type="entry name" value="FHA"/>
    <property type="match status" value="2"/>
</dbReference>
<accession>A0A4Y6PSG2</accession>
<evidence type="ECO:0000259" key="3">
    <source>
        <dbReference type="PROSITE" id="PS50006"/>
    </source>
</evidence>
<dbReference type="Proteomes" id="UP000315995">
    <property type="component" value="Chromosome"/>
</dbReference>
<dbReference type="Pfam" id="PF16697">
    <property type="entry name" value="Yop-YscD_cpl"/>
    <property type="match status" value="1"/>
</dbReference>
<keyword evidence="5" id="KW-1185">Reference proteome</keyword>
<dbReference type="PANTHER" id="PTHR23308">
    <property type="entry name" value="NUCLEAR INHIBITOR OF PROTEIN PHOSPHATASE-1"/>
    <property type="match status" value="1"/>
</dbReference>
<dbReference type="SUPFAM" id="SSF49879">
    <property type="entry name" value="SMAD/FHA domain"/>
    <property type="match status" value="2"/>
</dbReference>
<evidence type="ECO:0000313" key="4">
    <source>
        <dbReference type="EMBL" id="QDG51261.1"/>
    </source>
</evidence>
<reference evidence="4 5" key="1">
    <citation type="submission" date="2019-06" db="EMBL/GenBank/DDBJ databases">
        <title>Persicimonas caeni gen. nov., sp. nov., a predatory bacterium isolated from solar saltern.</title>
        <authorList>
            <person name="Wang S."/>
        </authorList>
    </citation>
    <scope>NUCLEOTIDE SEQUENCE [LARGE SCALE GENOMIC DNA]</scope>
    <source>
        <strain evidence="4 5">YN101</strain>
    </source>
</reference>
<dbReference type="PROSITE" id="PS50006">
    <property type="entry name" value="FHA_DOMAIN"/>
    <property type="match status" value="2"/>
</dbReference>
<protein>
    <submittedName>
        <fullName evidence="4">FHA domain-containing protein</fullName>
    </submittedName>
</protein>
<dbReference type="InterPro" id="IPR032030">
    <property type="entry name" value="YscD_cytoplasmic_dom"/>
</dbReference>
<organism evidence="4 5">
    <name type="scientific">Persicimonas caeni</name>
    <dbReference type="NCBI Taxonomy" id="2292766"/>
    <lineage>
        <taxon>Bacteria</taxon>
        <taxon>Deltaproteobacteria</taxon>
        <taxon>Bradymonadales</taxon>
        <taxon>Bradymonadaceae</taxon>
        <taxon>Persicimonas</taxon>
    </lineage>
</organism>
<dbReference type="OrthoDB" id="5486376at2"/>
<dbReference type="InterPro" id="IPR008984">
    <property type="entry name" value="SMAD_FHA_dom_sf"/>
</dbReference>
<proteinExistence type="predicted"/>
<evidence type="ECO:0000256" key="1">
    <source>
        <dbReference type="SAM" id="MobiDB-lite"/>
    </source>
</evidence>
<sequence length="586" mass="63490">MYKLVIADDEGSKSTVPIVRDEITIGRQEGNTIRLTERNVSRKHARVLRENGRVYVEEVAARYGIKKNGVKIDQRAEFAPGDIVAIGDYKLTLKAKKPEKAPGEPPKPAQKPKTKKQSEGTQVLPAMPAKLVVISSNFAGQEFPLNRNEMIIGRGEDCDIIIDHRSVSQKHAKVLREQGSKYQIVDLNSKNGVSVSGEQYRAVHIKRGDVIELGHVKFRFVEPGENYVFTPQPTLDDVEFDSGSSSSSKNGMMIAAVLVVAALVGGAIFFLMGDDGTPSAEPGGDDAVAVADNGAGTGAPAAPTSAKEDAEAAPTEEKADDKVSQAIAEASQKIQDGELDKAIGTLESAKKYLEPTPEQNDKIAELMGSAKTERPFKQDYQAAKDDIKSKDFPQALKRLSEIPKHSVFHTIYTEEGLMEQALDGAVAQAEEAMDKDDAETARTLVEEVLVYDGEHEGAKSLLERLDEAEKKVASNTTTSNSGSSSSRNSGSSSRRPPKRPSVSPEEAKELYRSAQKKIFKSDPAGAIQDCKKALKGGYRGCYRILAIAYKQMGNNGKACSNFKRYLGTNPGNAAAVQRQMEQLGCE</sequence>
<dbReference type="SMART" id="SM00240">
    <property type="entry name" value="FHA"/>
    <property type="match status" value="2"/>
</dbReference>
<feature type="region of interest" description="Disordered" evidence="1">
    <location>
        <begin position="468"/>
        <end position="509"/>
    </location>
</feature>
<keyword evidence="2" id="KW-0812">Transmembrane</keyword>
<dbReference type="AlphaFoldDB" id="A0A4Y6PSG2"/>
<name>A0A4Y6PSG2_PERCE</name>